<evidence type="ECO:0000313" key="14">
    <source>
        <dbReference type="EMBL" id="SIR86066.1"/>
    </source>
</evidence>
<comment type="cofactor">
    <cofactor evidence="13">
        <name>Mg(2+)</name>
        <dbReference type="ChEBI" id="CHEBI:18420"/>
    </cofactor>
</comment>
<accession>A0A9X8RC66</accession>
<sequence>MSNLAPLLSEEIIERAKRLNTTLISDAMGCTGSMDYKIKPVAPGMKVVGTALTVSLRPGDNLFLHQAIYDGKEGYVLVADGKGHTSNAYLGELMAGAAKAIGLEGVIIDGLVRDKETLSELKFPIFAKGFIPNGPLKDGPGELHKPISCGGVSVIPGDLIIGDDDGVIVVPRDKIEVALSKAEKKLDYEKTRIETITAYETTRKQGKPEGSIEPPWLREQIKAYGL</sequence>
<evidence type="ECO:0000256" key="8">
    <source>
        <dbReference type="ARBA" id="ARBA00025046"/>
    </source>
</evidence>
<evidence type="ECO:0000256" key="10">
    <source>
        <dbReference type="ARBA" id="ARBA00030169"/>
    </source>
</evidence>
<dbReference type="GeneID" id="72370713"/>
<evidence type="ECO:0000256" key="1">
    <source>
        <dbReference type="ARBA" id="ARBA00001342"/>
    </source>
</evidence>
<dbReference type="GO" id="GO:0047443">
    <property type="term" value="F:4-hydroxy-4-methyl-2-oxoglutarate aldolase activity"/>
    <property type="evidence" value="ECO:0007669"/>
    <property type="project" value="UniProtKB-EC"/>
</dbReference>
<dbReference type="Pfam" id="PF03737">
    <property type="entry name" value="RraA-like"/>
    <property type="match status" value="1"/>
</dbReference>
<evidence type="ECO:0000256" key="5">
    <source>
        <dbReference type="ARBA" id="ARBA00012213"/>
    </source>
</evidence>
<evidence type="ECO:0000256" key="3">
    <source>
        <dbReference type="ARBA" id="ARBA00008621"/>
    </source>
</evidence>
<proteinExistence type="inferred from homology"/>
<dbReference type="EC" id="4.1.3.17" evidence="5"/>
<dbReference type="PANTHER" id="PTHR33254:SF4">
    <property type="entry name" value="4-HYDROXY-4-METHYL-2-OXOGLUTARATE ALDOLASE 3-RELATED"/>
    <property type="match status" value="1"/>
</dbReference>
<evidence type="ECO:0000256" key="7">
    <source>
        <dbReference type="ARBA" id="ARBA00016549"/>
    </source>
</evidence>
<protein>
    <recommendedName>
        <fullName evidence="7">Putative 4-hydroxy-4-methyl-2-oxoglutarate aldolase</fullName>
        <ecNumber evidence="6">4.1.1.112</ecNumber>
        <ecNumber evidence="5">4.1.3.17</ecNumber>
    </recommendedName>
    <alternativeName>
        <fullName evidence="11">Oxaloacetate decarboxylase</fullName>
    </alternativeName>
    <alternativeName>
        <fullName evidence="9">Regulator of ribonuclease activity homolog</fullName>
    </alternativeName>
    <alternativeName>
        <fullName evidence="10">RraA-like protein</fullName>
    </alternativeName>
</protein>
<comment type="subunit">
    <text evidence="4">Homotrimer.</text>
</comment>
<evidence type="ECO:0000256" key="9">
    <source>
        <dbReference type="ARBA" id="ARBA00029596"/>
    </source>
</evidence>
<evidence type="ECO:0000256" key="4">
    <source>
        <dbReference type="ARBA" id="ARBA00011233"/>
    </source>
</evidence>
<evidence type="ECO:0000256" key="2">
    <source>
        <dbReference type="ARBA" id="ARBA00001968"/>
    </source>
</evidence>
<comment type="catalytic activity">
    <reaction evidence="12">
        <text>oxaloacetate + H(+) = pyruvate + CO2</text>
        <dbReference type="Rhea" id="RHEA:15641"/>
        <dbReference type="ChEBI" id="CHEBI:15361"/>
        <dbReference type="ChEBI" id="CHEBI:15378"/>
        <dbReference type="ChEBI" id="CHEBI:16452"/>
        <dbReference type="ChEBI" id="CHEBI:16526"/>
        <dbReference type="EC" id="4.1.1.112"/>
    </reaction>
</comment>
<comment type="cofactor">
    <cofactor evidence="2">
        <name>a divalent metal cation</name>
        <dbReference type="ChEBI" id="CHEBI:60240"/>
    </cofactor>
</comment>
<comment type="similarity">
    <text evidence="3">Belongs to the class II aldolase/RraA-like family.</text>
</comment>
<feature type="binding site" evidence="13">
    <location>
        <position position="114"/>
    </location>
    <ligand>
        <name>Mg(2+)</name>
        <dbReference type="ChEBI" id="CHEBI:18420"/>
    </ligand>
</feature>
<reference evidence="14 15" key="1">
    <citation type="submission" date="2017-01" db="EMBL/GenBank/DDBJ databases">
        <authorList>
            <person name="Varghese N."/>
            <person name="Submissions S."/>
        </authorList>
    </citation>
    <scope>NUCLEOTIDE SEQUENCE [LARGE SCALE GENOMIC DNA]</scope>
    <source>
        <strain evidence="14 15">RUG2-6</strain>
    </source>
</reference>
<dbReference type="CDD" id="cd16841">
    <property type="entry name" value="RraA_family"/>
    <property type="match status" value="1"/>
</dbReference>
<keyword evidence="13" id="KW-0479">Metal-binding</keyword>
<comment type="caution">
    <text evidence="14">The sequence shown here is derived from an EMBL/GenBank/DDBJ whole genome shotgun (WGS) entry which is preliminary data.</text>
</comment>
<organism evidence="14 15">
    <name type="scientific">Peribacillus simplex</name>
    <dbReference type="NCBI Taxonomy" id="1478"/>
    <lineage>
        <taxon>Bacteria</taxon>
        <taxon>Bacillati</taxon>
        <taxon>Bacillota</taxon>
        <taxon>Bacilli</taxon>
        <taxon>Bacillales</taxon>
        <taxon>Bacillaceae</taxon>
        <taxon>Peribacillus</taxon>
    </lineage>
</organism>
<evidence type="ECO:0000313" key="15">
    <source>
        <dbReference type="Proteomes" id="UP000185829"/>
    </source>
</evidence>
<evidence type="ECO:0000256" key="13">
    <source>
        <dbReference type="PIRSR" id="PIRSR605493-1"/>
    </source>
</evidence>
<comment type="function">
    <text evidence="8">Catalyzes the aldol cleavage of 4-hydroxy-4-methyl-2-oxoglutarate (HMG) into 2 molecules of pyruvate. Also contains a secondary oxaloacetate (OAA) decarboxylase activity due to the common pyruvate enolate transition state formed following C-C bond cleavage in the retro-aldol and decarboxylation reactions.</text>
</comment>
<evidence type="ECO:0000256" key="6">
    <source>
        <dbReference type="ARBA" id="ARBA00012947"/>
    </source>
</evidence>
<dbReference type="GO" id="GO:0008948">
    <property type="term" value="F:oxaloacetate decarboxylase activity"/>
    <property type="evidence" value="ECO:0007669"/>
    <property type="project" value="UniProtKB-EC"/>
</dbReference>
<dbReference type="EC" id="4.1.1.112" evidence="6"/>
<dbReference type="InterPro" id="IPR036704">
    <property type="entry name" value="RraA/RraA-like_sf"/>
</dbReference>
<gene>
    <name evidence="14" type="ORF">SAMN05878482_106230</name>
</gene>
<evidence type="ECO:0000256" key="11">
    <source>
        <dbReference type="ARBA" id="ARBA00032305"/>
    </source>
</evidence>
<dbReference type="GO" id="GO:0046872">
    <property type="term" value="F:metal ion binding"/>
    <property type="evidence" value="ECO:0007669"/>
    <property type="project" value="UniProtKB-KW"/>
</dbReference>
<feature type="binding site" evidence="13">
    <location>
        <begin position="91"/>
        <end position="94"/>
    </location>
    <ligand>
        <name>substrate</name>
    </ligand>
</feature>
<dbReference type="PANTHER" id="PTHR33254">
    <property type="entry name" value="4-HYDROXY-4-METHYL-2-OXOGLUTARATE ALDOLASE 3-RELATED"/>
    <property type="match status" value="1"/>
</dbReference>
<keyword evidence="13" id="KW-0460">Magnesium</keyword>
<dbReference type="InterPro" id="IPR005493">
    <property type="entry name" value="RraA/RraA-like"/>
</dbReference>
<dbReference type="EMBL" id="FTMX01000006">
    <property type="protein sequence ID" value="SIR86066.1"/>
    <property type="molecule type" value="Genomic_DNA"/>
</dbReference>
<dbReference type="SUPFAM" id="SSF89562">
    <property type="entry name" value="RraA-like"/>
    <property type="match status" value="1"/>
</dbReference>
<dbReference type="RefSeq" id="WP_081395730.1">
    <property type="nucleotide sequence ID" value="NZ_FTMX01000006.1"/>
</dbReference>
<evidence type="ECO:0000256" key="12">
    <source>
        <dbReference type="ARBA" id="ARBA00047973"/>
    </source>
</evidence>
<name>A0A9X8RC66_9BACI</name>
<dbReference type="Gene3D" id="3.50.30.40">
    <property type="entry name" value="Ribonuclease E inhibitor RraA/RraA-like"/>
    <property type="match status" value="1"/>
</dbReference>
<dbReference type="AlphaFoldDB" id="A0A9X8RC66"/>
<dbReference type="Proteomes" id="UP000185829">
    <property type="component" value="Unassembled WGS sequence"/>
</dbReference>
<comment type="catalytic activity">
    <reaction evidence="1">
        <text>4-hydroxy-4-methyl-2-oxoglutarate = 2 pyruvate</text>
        <dbReference type="Rhea" id="RHEA:22748"/>
        <dbReference type="ChEBI" id="CHEBI:15361"/>
        <dbReference type="ChEBI" id="CHEBI:58276"/>
        <dbReference type="EC" id="4.1.3.17"/>
    </reaction>
</comment>
<feature type="binding site" evidence="13">
    <location>
        <position position="113"/>
    </location>
    <ligand>
        <name>substrate</name>
    </ligand>
</feature>